<dbReference type="EMBL" id="GBRH01244588">
    <property type="protein sequence ID" value="JAD53307.1"/>
    <property type="molecule type" value="Transcribed_RNA"/>
</dbReference>
<name>A0A0A9B1U4_ARUDO</name>
<reference evidence="1" key="2">
    <citation type="journal article" date="2015" name="Data Brief">
        <title>Shoot transcriptome of the giant reed, Arundo donax.</title>
        <authorList>
            <person name="Barrero R.A."/>
            <person name="Guerrero F.D."/>
            <person name="Moolhuijzen P."/>
            <person name="Goolsby J.A."/>
            <person name="Tidwell J."/>
            <person name="Bellgard S.E."/>
            <person name="Bellgard M.I."/>
        </authorList>
    </citation>
    <scope>NUCLEOTIDE SEQUENCE</scope>
    <source>
        <tissue evidence="1">Shoot tissue taken approximately 20 cm above the soil surface</tissue>
    </source>
</reference>
<sequence length="12" mass="1356">MFQISNLCVCVV</sequence>
<proteinExistence type="predicted"/>
<evidence type="ECO:0000313" key="1">
    <source>
        <dbReference type="EMBL" id="JAD53307.1"/>
    </source>
</evidence>
<protein>
    <submittedName>
        <fullName evidence="1">Uncharacterized protein</fullName>
    </submittedName>
</protein>
<reference evidence="1" key="1">
    <citation type="submission" date="2014-09" db="EMBL/GenBank/DDBJ databases">
        <authorList>
            <person name="Magalhaes I.L.F."/>
            <person name="Oliveira U."/>
            <person name="Santos F.R."/>
            <person name="Vidigal T.H.D.A."/>
            <person name="Brescovit A.D."/>
            <person name="Santos A.J."/>
        </authorList>
    </citation>
    <scope>NUCLEOTIDE SEQUENCE</scope>
    <source>
        <tissue evidence="1">Shoot tissue taken approximately 20 cm above the soil surface</tissue>
    </source>
</reference>
<accession>A0A0A9B1U4</accession>
<organism evidence="1">
    <name type="scientific">Arundo donax</name>
    <name type="common">Giant reed</name>
    <name type="synonym">Donax arundinaceus</name>
    <dbReference type="NCBI Taxonomy" id="35708"/>
    <lineage>
        <taxon>Eukaryota</taxon>
        <taxon>Viridiplantae</taxon>
        <taxon>Streptophyta</taxon>
        <taxon>Embryophyta</taxon>
        <taxon>Tracheophyta</taxon>
        <taxon>Spermatophyta</taxon>
        <taxon>Magnoliopsida</taxon>
        <taxon>Liliopsida</taxon>
        <taxon>Poales</taxon>
        <taxon>Poaceae</taxon>
        <taxon>PACMAD clade</taxon>
        <taxon>Arundinoideae</taxon>
        <taxon>Arundineae</taxon>
        <taxon>Arundo</taxon>
    </lineage>
</organism>